<feature type="region of interest" description="Disordered" evidence="1">
    <location>
        <begin position="488"/>
        <end position="520"/>
    </location>
</feature>
<feature type="compositionally biased region" description="Acidic residues" evidence="1">
    <location>
        <begin position="490"/>
        <end position="508"/>
    </location>
</feature>
<dbReference type="Proteomes" id="UP001286456">
    <property type="component" value="Unassembled WGS sequence"/>
</dbReference>
<evidence type="ECO:0000313" key="3">
    <source>
        <dbReference type="EMBL" id="KAK3332987.1"/>
    </source>
</evidence>
<evidence type="ECO:0000313" key="4">
    <source>
        <dbReference type="Proteomes" id="UP001286456"/>
    </source>
</evidence>
<evidence type="ECO:0008006" key="5">
    <source>
        <dbReference type="Google" id="ProtNLM"/>
    </source>
</evidence>
<dbReference type="EMBL" id="JAUEPO010000002">
    <property type="protein sequence ID" value="KAK3332987.1"/>
    <property type="molecule type" value="Genomic_DNA"/>
</dbReference>
<organism evidence="3 4">
    <name type="scientific">Cercophora scortea</name>
    <dbReference type="NCBI Taxonomy" id="314031"/>
    <lineage>
        <taxon>Eukaryota</taxon>
        <taxon>Fungi</taxon>
        <taxon>Dikarya</taxon>
        <taxon>Ascomycota</taxon>
        <taxon>Pezizomycotina</taxon>
        <taxon>Sordariomycetes</taxon>
        <taxon>Sordariomycetidae</taxon>
        <taxon>Sordariales</taxon>
        <taxon>Lasiosphaeriaceae</taxon>
        <taxon>Cercophora</taxon>
    </lineage>
</organism>
<dbReference type="AlphaFoldDB" id="A0AAE0MHS3"/>
<comment type="caution">
    <text evidence="3">The sequence shown here is derived from an EMBL/GenBank/DDBJ whole genome shotgun (WGS) entry which is preliminary data.</text>
</comment>
<proteinExistence type="predicted"/>
<accession>A0AAE0MHS3</accession>
<reference evidence="3" key="1">
    <citation type="journal article" date="2023" name="Mol. Phylogenet. Evol.">
        <title>Genome-scale phylogeny and comparative genomics of the fungal order Sordariales.</title>
        <authorList>
            <person name="Hensen N."/>
            <person name="Bonometti L."/>
            <person name="Westerberg I."/>
            <person name="Brannstrom I.O."/>
            <person name="Guillou S."/>
            <person name="Cros-Aarteil S."/>
            <person name="Calhoun S."/>
            <person name="Haridas S."/>
            <person name="Kuo A."/>
            <person name="Mondo S."/>
            <person name="Pangilinan J."/>
            <person name="Riley R."/>
            <person name="LaButti K."/>
            <person name="Andreopoulos B."/>
            <person name="Lipzen A."/>
            <person name="Chen C."/>
            <person name="Yan M."/>
            <person name="Daum C."/>
            <person name="Ng V."/>
            <person name="Clum A."/>
            <person name="Steindorff A."/>
            <person name="Ohm R.A."/>
            <person name="Martin F."/>
            <person name="Silar P."/>
            <person name="Natvig D.O."/>
            <person name="Lalanne C."/>
            <person name="Gautier V."/>
            <person name="Ament-Velasquez S.L."/>
            <person name="Kruys A."/>
            <person name="Hutchinson M.I."/>
            <person name="Powell A.J."/>
            <person name="Barry K."/>
            <person name="Miller A.N."/>
            <person name="Grigoriev I.V."/>
            <person name="Debuchy R."/>
            <person name="Gladieux P."/>
            <person name="Hiltunen Thoren M."/>
            <person name="Johannesson H."/>
        </authorList>
    </citation>
    <scope>NUCLEOTIDE SEQUENCE</scope>
    <source>
        <strain evidence="3">SMH4131-1</strain>
    </source>
</reference>
<feature type="transmembrane region" description="Helical" evidence="2">
    <location>
        <begin position="24"/>
        <end position="45"/>
    </location>
</feature>
<evidence type="ECO:0000256" key="1">
    <source>
        <dbReference type="SAM" id="MobiDB-lite"/>
    </source>
</evidence>
<keyword evidence="4" id="KW-1185">Reference proteome</keyword>
<feature type="region of interest" description="Disordered" evidence="1">
    <location>
        <begin position="562"/>
        <end position="619"/>
    </location>
</feature>
<keyword evidence="2" id="KW-0472">Membrane</keyword>
<protein>
    <recommendedName>
        <fullName evidence="5">Modin</fullName>
    </recommendedName>
</protein>
<gene>
    <name evidence="3" type="ORF">B0T19DRAFT_114477</name>
</gene>
<keyword evidence="2" id="KW-0812">Transmembrane</keyword>
<evidence type="ECO:0000256" key="2">
    <source>
        <dbReference type="SAM" id="Phobius"/>
    </source>
</evidence>
<keyword evidence="2" id="KW-1133">Transmembrane helix</keyword>
<reference evidence="3" key="2">
    <citation type="submission" date="2023-06" db="EMBL/GenBank/DDBJ databases">
        <authorList>
            <consortium name="Lawrence Berkeley National Laboratory"/>
            <person name="Haridas S."/>
            <person name="Hensen N."/>
            <person name="Bonometti L."/>
            <person name="Westerberg I."/>
            <person name="Brannstrom I.O."/>
            <person name="Guillou S."/>
            <person name="Cros-Aarteil S."/>
            <person name="Calhoun S."/>
            <person name="Kuo A."/>
            <person name="Mondo S."/>
            <person name="Pangilinan J."/>
            <person name="Riley R."/>
            <person name="Labutti K."/>
            <person name="Andreopoulos B."/>
            <person name="Lipzen A."/>
            <person name="Chen C."/>
            <person name="Yanf M."/>
            <person name="Daum C."/>
            <person name="Ng V."/>
            <person name="Clum A."/>
            <person name="Steindorff A."/>
            <person name="Ohm R."/>
            <person name="Martin F."/>
            <person name="Silar P."/>
            <person name="Natvig D."/>
            <person name="Lalanne C."/>
            <person name="Gautier V."/>
            <person name="Ament-Velasquez S.L."/>
            <person name="Kruys A."/>
            <person name="Hutchinson M.I."/>
            <person name="Powell A.J."/>
            <person name="Barry K."/>
            <person name="Miller A.N."/>
            <person name="Grigoriev I.V."/>
            <person name="Debuchy R."/>
            <person name="Gladieux P."/>
            <person name="Thoren M.H."/>
            <person name="Johannesson H."/>
        </authorList>
    </citation>
    <scope>NUCLEOTIDE SEQUENCE</scope>
    <source>
        <strain evidence="3">SMH4131-1</strain>
    </source>
</reference>
<sequence length="696" mass="78558">MDNSTNSTSDGNSNNNNNNGGSDIVNWVALVVSLVALLGTVAQVLQQYYSSAAGYANCGESVMGEWHNSKKRIFRLTELRFEVQFESPVIFVSFPANKNGPVKNEPIHYVDGTTESLKNTRALLPNQEEKHRHALQNNRVHTADNERATWVTLLSQLQSMEKESQEWQMQQYNNGPPLPRLADFSQHTLAVAVQAKKRSWDTMPTDVRKPYATTTICHLLEIAAMMGIYWKEFSRSKDRYRAEGNGYILTGSPIADLGLMFTFRICGKSRFKENRVIPVDEVKEMCFGFVSTIFKENQDNRRLDFPSEDSHDLGFLQLGSLDEVAETMVQIECNTNTANFFRSKDAKHTHLFAVPFELLGMLGKTLHIKNSCFRMLPNPTPYHWDKNFFSLRKLVKEYKTRITDSDNAGHKDALPQTPQIRELGQLADSVLEALKHDKKPPEVPGYSMQLLNTMHDALDKCDIYLKASNRDLVRMVLREHFQEVMKMINDDDDNNDDEVDSGGGDTDDTTLGAAGKPPHAHARRFEELSAASPEERQEKFMDIYFYIVLGQVRRRAVTSFNRRRSTRYTPSIHARESSLDSVHSGTKGAASSAPPSPSLAGETLPNQPSPPPLALHERTKSGQSIPLLQIHSPANARRSPSPIPMTTDDLDTQATAIWCTLVFRMLCWLMLHDFHKKDVQLAKSELLGSRLPVYIA</sequence>
<name>A0AAE0MHS3_9PEZI</name>